<feature type="transmembrane region" description="Helical" evidence="1">
    <location>
        <begin position="12"/>
        <end position="36"/>
    </location>
</feature>
<keyword evidence="1" id="KW-0472">Membrane</keyword>
<feature type="transmembrane region" description="Helical" evidence="1">
    <location>
        <begin position="251"/>
        <end position="271"/>
    </location>
</feature>
<organism evidence="2 3">
    <name type="scientific">Acetobacter malorum</name>
    <dbReference type="NCBI Taxonomy" id="178901"/>
    <lineage>
        <taxon>Bacteria</taxon>
        <taxon>Pseudomonadati</taxon>
        <taxon>Pseudomonadota</taxon>
        <taxon>Alphaproteobacteria</taxon>
        <taxon>Acetobacterales</taxon>
        <taxon>Acetobacteraceae</taxon>
        <taxon>Acetobacter</taxon>
    </lineage>
</organism>
<evidence type="ECO:0000313" key="3">
    <source>
        <dbReference type="Proteomes" id="UP000075526"/>
    </source>
</evidence>
<dbReference type="AlphaFoldDB" id="A0A149RNY4"/>
<comment type="caution">
    <text evidence="2">The sequence shown here is derived from an EMBL/GenBank/DDBJ whole genome shotgun (WGS) entry which is preliminary data.</text>
</comment>
<sequence>MKKTFRRALYLTHRWLGIGMALLMAGWCASGIVMLWHTWPQPEAHALCAVPASIHWPATRPDLQDLDSNKRFQAFQISMVGQEPVLTLTPENGPPFALDLRTGRAGRIAPADAAVSALRYARATGAEGQPVFAGLTTDDQWVLDTHGRDNGFYRFVFPDAAHTQVYVSSLTGEVVQATTRATRLWAWAGAIPHWLYPAVLRKHPLLWKNVVIVLSGTGVFLTVTGLWIGLLRLRRAAPFTPYRGWHCVHHLGGTVFGLFALLWITTGLLTMSPAGVFQSNPNAVSPLRVTGTMTGGDIQTVLSRLILTAPQDWTGVKTALLDGQVFMQVRQGSRLQRLDETLTPAPLTREQIAQSPLSKNLLKTPDALTFLTSADAYYFNRPMHKRRFPVWRAEAADGTRTYLDGQSGEVLAILDLPARQSRWLVYGFHDLDFQAWLRKTTTHWAVALPLLCGVFCIFLSGMIIGVRRLKRLA</sequence>
<dbReference type="Proteomes" id="UP000075526">
    <property type="component" value="Unassembled WGS sequence"/>
</dbReference>
<name>A0A149RNY4_9PROT</name>
<accession>A0A149RNY4</accession>
<evidence type="ECO:0000256" key="1">
    <source>
        <dbReference type="SAM" id="Phobius"/>
    </source>
</evidence>
<reference evidence="2 3" key="1">
    <citation type="submission" date="2015-06" db="EMBL/GenBank/DDBJ databases">
        <title>Improved classification and identification of acetic acid bacteria using matrix-assisted laser desorption/ionization time-of-flight mass spectrometry; Gluconobacter nephelii and Gluconobacter uchimurae are later heterotypic synonyms of Gluconobacter japonicus and Gluconobacter oxydans, respectively.</title>
        <authorList>
            <person name="Li L."/>
            <person name="Cleenwerck I."/>
            <person name="De Vuyst L."/>
            <person name="Vandamme P."/>
        </authorList>
    </citation>
    <scope>NUCLEOTIDE SEQUENCE [LARGE SCALE GENOMIC DNA]</scope>
    <source>
        <strain evidence="2 3">LMG 1552</strain>
    </source>
</reference>
<dbReference type="PANTHER" id="PTHR34219:SF6">
    <property type="entry name" value="BLR3280 PROTEIN"/>
    <property type="match status" value="1"/>
</dbReference>
<evidence type="ECO:0008006" key="4">
    <source>
        <dbReference type="Google" id="ProtNLM"/>
    </source>
</evidence>
<proteinExistence type="predicted"/>
<gene>
    <name evidence="2" type="ORF">AD933_07715</name>
</gene>
<dbReference type="PATRIC" id="fig|178901.13.peg.3082"/>
<protein>
    <recommendedName>
        <fullName evidence="4">Peptidase</fullName>
    </recommendedName>
</protein>
<dbReference type="RefSeq" id="WP_061508183.1">
    <property type="nucleotide sequence ID" value="NZ_LHZF01000162.1"/>
</dbReference>
<keyword evidence="1" id="KW-0812">Transmembrane</keyword>
<dbReference type="EMBL" id="LHZF01000162">
    <property type="protein sequence ID" value="KXV15945.1"/>
    <property type="molecule type" value="Genomic_DNA"/>
</dbReference>
<feature type="transmembrane region" description="Helical" evidence="1">
    <location>
        <begin position="210"/>
        <end position="230"/>
    </location>
</feature>
<feature type="transmembrane region" description="Helical" evidence="1">
    <location>
        <begin position="444"/>
        <end position="466"/>
    </location>
</feature>
<dbReference type="PANTHER" id="PTHR34219">
    <property type="entry name" value="IRON-REGULATED INNER MEMBRANE PROTEIN-RELATED"/>
    <property type="match status" value="1"/>
</dbReference>
<evidence type="ECO:0000313" key="2">
    <source>
        <dbReference type="EMBL" id="KXV15945.1"/>
    </source>
</evidence>
<dbReference type="InterPro" id="IPR005625">
    <property type="entry name" value="PepSY-ass_TM"/>
</dbReference>
<keyword evidence="1" id="KW-1133">Transmembrane helix</keyword>